<protein>
    <submittedName>
        <fullName evidence="2">Uncharacterized protein</fullName>
    </submittedName>
</protein>
<reference evidence="2 3" key="1">
    <citation type="submission" date="2014-09" db="EMBL/GenBank/DDBJ databases">
        <title>Whole Genome Shotgun of Flavobacterium aquatile LMG 4008.</title>
        <authorList>
            <person name="Gale A.N."/>
            <person name="Pipes S.E."/>
            <person name="Newman J.D."/>
        </authorList>
    </citation>
    <scope>NUCLEOTIDE SEQUENCE [LARGE SCALE GENOMIC DNA]</scope>
    <source>
        <strain evidence="2 3">LMG 4008</strain>
    </source>
</reference>
<name>A0A095SSH4_9FLAO</name>
<keyword evidence="3" id="KW-1185">Reference proteome</keyword>
<proteinExistence type="predicted"/>
<gene>
    <name evidence="2" type="ORF">LG45_14005</name>
</gene>
<keyword evidence="1" id="KW-0175">Coiled coil</keyword>
<organism evidence="2 3">
    <name type="scientific">Flavobacterium aquatile LMG 4008 = ATCC 11947</name>
    <dbReference type="NCBI Taxonomy" id="1453498"/>
    <lineage>
        <taxon>Bacteria</taxon>
        <taxon>Pseudomonadati</taxon>
        <taxon>Bacteroidota</taxon>
        <taxon>Flavobacteriia</taxon>
        <taxon>Flavobacteriales</taxon>
        <taxon>Flavobacteriaceae</taxon>
        <taxon>Flavobacterium</taxon>
    </lineage>
</organism>
<dbReference type="EMBL" id="JRHH01000005">
    <property type="protein sequence ID" value="KGD67324.1"/>
    <property type="molecule type" value="Genomic_DNA"/>
</dbReference>
<evidence type="ECO:0000313" key="3">
    <source>
        <dbReference type="Proteomes" id="UP000029554"/>
    </source>
</evidence>
<accession>A0A095SSH4</accession>
<evidence type="ECO:0000313" key="2">
    <source>
        <dbReference type="EMBL" id="KGD67324.1"/>
    </source>
</evidence>
<dbReference type="Proteomes" id="UP000029554">
    <property type="component" value="Unassembled WGS sequence"/>
</dbReference>
<comment type="caution">
    <text evidence="2">The sequence shown here is derived from an EMBL/GenBank/DDBJ whole genome shotgun (WGS) entry which is preliminary data.</text>
</comment>
<evidence type="ECO:0000256" key="1">
    <source>
        <dbReference type="SAM" id="Coils"/>
    </source>
</evidence>
<dbReference type="AlphaFoldDB" id="A0A095SSH4"/>
<feature type="coiled-coil region" evidence="1">
    <location>
        <begin position="48"/>
        <end position="82"/>
    </location>
</feature>
<sequence length="269" mass="31087">MTVYKSNLAYMKKNSSMTALILAFIGFALISGALFSLYRSSSDVEVVEEKSETEIDIANKKIDVLSDEIQETKEQIIESEYKQDDFKQEIITQIAGQNIPIIEIKDTDLGEGSDGYDELESKKKGQRMMYNHQLKFSLMNVGKFSLKEVIFSIKDIYNDPKEGKNKKKKPSEYNYMGRTFDNEDVGAYNNIEVNTLNLKSKKLLYICNLPTSFGVGDYYFDIIIEWNNGFYQMHVDIEELNGKLKYRYQFYDVEGKPIDLRNLEENISA</sequence>